<keyword evidence="3" id="KW-0378">Hydrolase</keyword>
<dbReference type="GO" id="GO:0005509">
    <property type="term" value="F:calcium ion binding"/>
    <property type="evidence" value="ECO:0007669"/>
    <property type="project" value="InterPro"/>
</dbReference>
<protein>
    <submittedName>
        <fullName evidence="2">Putative peptidylarginine deiminase</fullName>
    </submittedName>
</protein>
<keyword evidence="4" id="KW-1185">Reference proteome</keyword>
<dbReference type="SUPFAM" id="SSF110083">
    <property type="entry name" value="Peptidylarginine deiminase Pad4, middle domain"/>
    <property type="match status" value="1"/>
</dbReference>
<dbReference type="STRING" id="1901.BB341_13905"/>
<dbReference type="Gene3D" id="3.75.10.10">
    <property type="entry name" value="L-arginine/glycine Amidinotransferase, Chain A"/>
    <property type="match status" value="1"/>
</dbReference>
<dbReference type="EMBL" id="AH007711">
    <property type="protein sequence ID" value="ABK96923.1"/>
    <property type="molecule type" value="Genomic_DNA"/>
</dbReference>
<gene>
    <name evidence="2" type="primary">cvmP</name>
    <name evidence="3" type="ORF">SCLAV_2934</name>
</gene>
<evidence type="ECO:0000313" key="3">
    <source>
        <dbReference type="EMBL" id="EFG08005.1"/>
    </source>
</evidence>
<reference evidence="2" key="1">
    <citation type="journal article" date="1999" name="Antimicrob. Agents Chemother.">
        <title>Genes specific for the biosynthesis of clavam metabolites antipodal to clavulanic acid are clustered with the gene for clavaminate synthase 1 in Streptomyces clavuligerus.</title>
        <authorList>
            <person name="Mosher R.H."/>
            <person name="Paradkar A.S."/>
            <person name="Anders C."/>
            <person name="Barton B."/>
            <person name="Jensen S.E."/>
        </authorList>
    </citation>
    <scope>NUCLEOTIDE SEQUENCE</scope>
    <source>
        <strain evidence="2">NRRL 3585</strain>
    </source>
</reference>
<name>A0PCJ6_STRCL</name>
<reference evidence="2" key="2">
    <citation type="journal article" date="2007" name="Chem. Biol.">
        <title>5S clavam biosynthetic genes are located in both the clavam and paralog gene clusters in Streptomyces clavuligerus.</title>
        <authorList>
            <person name="Tahlan K."/>
            <person name="Anders C."/>
            <person name="Wong A."/>
            <person name="Mosher R.H."/>
            <person name="Beatty P.H."/>
            <person name="Brumlik M.J."/>
            <person name="Griffin A."/>
            <person name="Hughes C."/>
            <person name="Griffin J."/>
            <person name="Barton B."/>
            <person name="Jensen S.E."/>
        </authorList>
    </citation>
    <scope>NUCLEOTIDE SEQUENCE</scope>
    <source>
        <strain evidence="2">NRRL 3585</strain>
    </source>
</reference>
<dbReference type="eggNOG" id="COG1193">
    <property type="taxonomic scope" value="Bacteria"/>
</dbReference>
<evidence type="ECO:0000313" key="2">
    <source>
        <dbReference type="EMBL" id="ABK96923.1"/>
    </source>
</evidence>
<evidence type="ECO:0000313" key="4">
    <source>
        <dbReference type="Proteomes" id="UP000002357"/>
    </source>
</evidence>
<dbReference type="InterPro" id="IPR013530">
    <property type="entry name" value="PAD_C"/>
</dbReference>
<organism evidence="2">
    <name type="scientific">Streptomyces clavuligerus</name>
    <dbReference type="NCBI Taxonomy" id="1901"/>
    <lineage>
        <taxon>Bacteria</taxon>
        <taxon>Bacillati</taxon>
        <taxon>Actinomycetota</taxon>
        <taxon>Actinomycetes</taxon>
        <taxon>Kitasatosporales</taxon>
        <taxon>Streptomycetaceae</taxon>
        <taxon>Streptomyces</taxon>
    </lineage>
</organism>
<dbReference type="PANTHER" id="PTHR10837">
    <property type="entry name" value="PEPTIDYLARGININE DEIMINASE"/>
    <property type="match status" value="1"/>
</dbReference>
<dbReference type="SUPFAM" id="SSF55909">
    <property type="entry name" value="Pentein"/>
    <property type="match status" value="1"/>
</dbReference>
<dbReference type="Pfam" id="PF03068">
    <property type="entry name" value="PAD"/>
    <property type="match status" value="1"/>
</dbReference>
<dbReference type="AlphaFoldDB" id="A0PCJ6"/>
<dbReference type="EMBL" id="CM000913">
    <property type="protein sequence ID" value="EFG08005.1"/>
    <property type="molecule type" value="Genomic_DNA"/>
</dbReference>
<evidence type="ECO:0000259" key="1">
    <source>
        <dbReference type="Pfam" id="PF03068"/>
    </source>
</evidence>
<dbReference type="InterPro" id="IPR004303">
    <property type="entry name" value="PAD"/>
</dbReference>
<dbReference type="GO" id="GO:0005737">
    <property type="term" value="C:cytoplasm"/>
    <property type="evidence" value="ECO:0007669"/>
    <property type="project" value="InterPro"/>
</dbReference>
<proteinExistence type="predicted"/>
<dbReference type="InterPro" id="IPR036556">
    <property type="entry name" value="PAD_central_sf"/>
</dbReference>
<dbReference type="Proteomes" id="UP000002357">
    <property type="component" value="Chromosome"/>
</dbReference>
<sequence length="687" mass="73737">MAGEQRDGTIFGHSVMFFPGHVNLPRSASIFLPDQGKVSAEGVSVRVTGWRNAAVATGVAGALIGTAGVVHAVGPAAGPAARAALTADLRADVDRDGSVDITGGSDTPGENVWTRDRGAVMLPNIDDDTKRCPVRTAQGKPLTDAELAKCNDAADTVLNGASDAADLARLKTVPLPEVSDGAYGTAVVLAKDRARLFVKRANGWTHLRPTDRLTAAELRAGVELGIEATDVIRNATVWDGQAIVRFSVTDSTTTVKDDVRMGTAPVLTHHHRQKAQEVLVTAVKGEKLQEKFVKDLEREVKAAGITKPVRKLGGAGGDRWAQDFLEPGYVSMTGPGGKPHAMRVMIRSAQDRKAGREVFEKLRGKDIGAVQMSGRLGWNTLDSMGNLETIPPYAHGGKEYPAGRIIMGHQPDARNRPAKSMSTFLRSQGAQSPLLLDTAWLGVGHVDEFVQFLPAATERGWRIGVADPQAGVALLRKAQKDGHGRAKMFSVPNGPEGQAPKQTIDEVLKNRSFHADNKLATERIEANLRILKNETGITDAEIIRIPGLYSRGDMDGSVFGGGRAKLSRLDIDTALTFDQAGPDRKQPFAASGRAGERAWPTGAYVPGAVNGVVLSDSRYLAAKQWGPVIQGKDIFGEAVSAAYARAGFTTRYIDDWYTYHVMSGEVHCGTNTLRDTSQPWWKGTWRS</sequence>
<feature type="domain" description="Protein-arginine deiminase C-terminal" evidence="1">
    <location>
        <begin position="254"/>
        <end position="682"/>
    </location>
</feature>
<dbReference type="PANTHER" id="PTHR10837:SF8">
    <property type="entry name" value="PROTEIN-ARGININE DEIMINASE"/>
    <property type="match status" value="1"/>
</dbReference>
<accession>A0PCJ6</accession>
<dbReference type="GO" id="GO:0004668">
    <property type="term" value="F:protein-arginine deiminase activity"/>
    <property type="evidence" value="ECO:0007669"/>
    <property type="project" value="InterPro"/>
</dbReference>
<reference evidence="3 4" key="3">
    <citation type="journal article" date="2010" name="Genome Biol. Evol.">
        <title>The sequence of a 1.8-mb bacterial linear plasmid reveals a rich evolutionary reservoir of secondary metabolic pathways.</title>
        <authorList>
            <person name="Medema M.H."/>
            <person name="Trefzer A."/>
            <person name="Kovalchuk A."/>
            <person name="van den Berg M."/>
            <person name="Mueller U."/>
            <person name="Heijne W."/>
            <person name="Wu L."/>
            <person name="Alam M.T."/>
            <person name="Ronning C.M."/>
            <person name="Nierman W.C."/>
            <person name="Bovenberg R.A.L."/>
            <person name="Breitling R."/>
            <person name="Takano E."/>
        </authorList>
    </citation>
    <scope>NUCLEOTIDE SEQUENCE [LARGE SCALE GENOMIC DNA]</scope>
    <source>
        <strain evidence="3">ATCC 27064</strain>
        <strain evidence="4">ATCC 27064 / DSM 738 / JCM 4710 / NBRC 13307 / NCIMB 12785 / NRRL 3585 / VKM Ac-602</strain>
    </source>
</reference>